<keyword evidence="4" id="KW-1185">Reference proteome</keyword>
<feature type="domain" description="FHA" evidence="2">
    <location>
        <begin position="187"/>
        <end position="237"/>
    </location>
</feature>
<comment type="caution">
    <text evidence="3">The sequence shown here is derived from an EMBL/GenBank/DDBJ whole genome shotgun (WGS) entry which is preliminary data.</text>
</comment>
<dbReference type="CDD" id="cd00060">
    <property type="entry name" value="FHA"/>
    <property type="match status" value="1"/>
</dbReference>
<dbReference type="InterPro" id="IPR008984">
    <property type="entry name" value="SMAD_FHA_dom_sf"/>
</dbReference>
<gene>
    <name evidence="3" type="ORF">PVAP13_8KG004841</name>
</gene>
<accession>A0A8T0PD05</accession>
<organism evidence="3 4">
    <name type="scientific">Panicum virgatum</name>
    <name type="common">Blackwell switchgrass</name>
    <dbReference type="NCBI Taxonomy" id="38727"/>
    <lineage>
        <taxon>Eukaryota</taxon>
        <taxon>Viridiplantae</taxon>
        <taxon>Streptophyta</taxon>
        <taxon>Embryophyta</taxon>
        <taxon>Tracheophyta</taxon>
        <taxon>Spermatophyta</taxon>
        <taxon>Magnoliopsida</taxon>
        <taxon>Liliopsida</taxon>
        <taxon>Poales</taxon>
        <taxon>Poaceae</taxon>
        <taxon>PACMAD clade</taxon>
        <taxon>Panicoideae</taxon>
        <taxon>Panicodae</taxon>
        <taxon>Paniceae</taxon>
        <taxon>Panicinae</taxon>
        <taxon>Panicum</taxon>
        <taxon>Panicum sect. Hiantes</taxon>
    </lineage>
</organism>
<feature type="compositionally biased region" description="Basic and acidic residues" evidence="1">
    <location>
        <begin position="273"/>
        <end position="283"/>
    </location>
</feature>
<evidence type="ECO:0000313" key="4">
    <source>
        <dbReference type="Proteomes" id="UP000823388"/>
    </source>
</evidence>
<dbReference type="EMBL" id="CM029051">
    <property type="protein sequence ID" value="KAG2559754.1"/>
    <property type="molecule type" value="Genomic_DNA"/>
</dbReference>
<dbReference type="SMART" id="SM00240">
    <property type="entry name" value="FHA"/>
    <property type="match status" value="1"/>
</dbReference>
<dbReference type="Pfam" id="PF00498">
    <property type="entry name" value="FHA"/>
    <property type="match status" value="1"/>
</dbReference>
<feature type="region of interest" description="Disordered" evidence="1">
    <location>
        <begin position="17"/>
        <end position="38"/>
    </location>
</feature>
<dbReference type="SUPFAM" id="SSF49879">
    <property type="entry name" value="SMAD/FHA domain"/>
    <property type="match status" value="1"/>
</dbReference>
<proteinExistence type="predicted"/>
<feature type="compositionally biased region" description="Polar residues" evidence="1">
    <location>
        <begin position="18"/>
        <end position="30"/>
    </location>
</feature>
<dbReference type="Gene3D" id="2.60.200.20">
    <property type="match status" value="1"/>
</dbReference>
<feature type="region of interest" description="Disordered" evidence="1">
    <location>
        <begin position="272"/>
        <end position="295"/>
    </location>
</feature>
<dbReference type="InterPro" id="IPR000253">
    <property type="entry name" value="FHA_dom"/>
</dbReference>
<reference evidence="3" key="1">
    <citation type="submission" date="2020-05" db="EMBL/GenBank/DDBJ databases">
        <title>WGS assembly of Panicum virgatum.</title>
        <authorList>
            <person name="Lovell J.T."/>
            <person name="Jenkins J."/>
            <person name="Shu S."/>
            <person name="Juenger T.E."/>
            <person name="Schmutz J."/>
        </authorList>
    </citation>
    <scope>NUCLEOTIDE SEQUENCE</scope>
    <source>
        <strain evidence="3">AP13</strain>
    </source>
</reference>
<name>A0A8T0PD05_PANVG</name>
<evidence type="ECO:0000313" key="3">
    <source>
        <dbReference type="EMBL" id="KAG2559753.1"/>
    </source>
</evidence>
<dbReference type="AlphaFoldDB" id="A0A8T0PD05"/>
<dbReference type="FunFam" id="2.60.200.20:FF:000043">
    <property type="entry name" value="FHA domain containing protein, expressed"/>
    <property type="match status" value="1"/>
</dbReference>
<evidence type="ECO:0000256" key="1">
    <source>
        <dbReference type="SAM" id="MobiDB-lite"/>
    </source>
</evidence>
<dbReference type="InterPro" id="IPR050923">
    <property type="entry name" value="Cell_Proc_Reg/RNA_Proc"/>
</dbReference>
<evidence type="ECO:0000259" key="2">
    <source>
        <dbReference type="PROSITE" id="PS50006"/>
    </source>
</evidence>
<protein>
    <recommendedName>
        <fullName evidence="2">FHA domain-containing protein</fullName>
    </recommendedName>
</protein>
<sequence length="295" mass="32081">MARRNDWLRGQVEDCAQDKQQPQLHISNDPPTKKLTESNRQGTIRFANKSKASRDERTCPLHSLRCCASTPDLMEAAAATTSSLVLFSSPRRSLTSLNTSSSLLRPSCSSCSVPSFKQQHPVCLDVPRLHSSKKKSILRCSSSLADGPSTVGSSVRWVLDPAGDGDWRHIGYKVARPGAFEIASDAVTVGRVADKADIVLPIATVSGTHARLEKKDGRLLVTDLGSTNGTYINERRLNPGFAIPIDPGSLLIFGDIHLAMFRVRKMIVEVPSETDKTQQETKTEVVSAAVEDTTS</sequence>
<dbReference type="Proteomes" id="UP000823388">
    <property type="component" value="Chromosome 8K"/>
</dbReference>
<dbReference type="PROSITE" id="PS50006">
    <property type="entry name" value="FHA_DOMAIN"/>
    <property type="match status" value="1"/>
</dbReference>
<dbReference type="EMBL" id="CM029051">
    <property type="protein sequence ID" value="KAG2559753.1"/>
    <property type="molecule type" value="Genomic_DNA"/>
</dbReference>
<dbReference type="PANTHER" id="PTHR23308">
    <property type="entry name" value="NUCLEAR INHIBITOR OF PROTEIN PHOSPHATASE-1"/>
    <property type="match status" value="1"/>
</dbReference>